<evidence type="ECO:0000256" key="13">
    <source>
        <dbReference type="ARBA" id="ARBA00022801"/>
    </source>
</evidence>
<dbReference type="GO" id="GO:0016787">
    <property type="term" value="F:hydrolase activity"/>
    <property type="evidence" value="ECO:0007669"/>
    <property type="project" value="UniProtKB-KW"/>
</dbReference>
<evidence type="ECO:0000256" key="8">
    <source>
        <dbReference type="ARBA" id="ARBA00022694"/>
    </source>
</evidence>
<evidence type="ECO:0000313" key="18">
    <source>
        <dbReference type="Proteomes" id="UP001596036"/>
    </source>
</evidence>
<evidence type="ECO:0000256" key="12">
    <source>
        <dbReference type="ARBA" id="ARBA00022759"/>
    </source>
</evidence>
<comment type="similarity">
    <text evidence="3">Belongs to the RNase E/G family. RNase G subfamily.</text>
</comment>
<keyword evidence="6" id="KW-0698">rRNA processing</keyword>
<keyword evidence="13 17" id="KW-0378">Hydrolase</keyword>
<evidence type="ECO:0000256" key="9">
    <source>
        <dbReference type="ARBA" id="ARBA00022722"/>
    </source>
</evidence>
<accession>A0ABW0SHF9</accession>
<keyword evidence="5" id="KW-0963">Cytoplasm</keyword>
<evidence type="ECO:0000256" key="3">
    <source>
        <dbReference type="ARBA" id="ARBA00005663"/>
    </source>
</evidence>
<dbReference type="NCBIfam" id="NF008689">
    <property type="entry name" value="PRK11712.1"/>
    <property type="match status" value="1"/>
</dbReference>
<evidence type="ECO:0000256" key="11">
    <source>
        <dbReference type="ARBA" id="ARBA00022730"/>
    </source>
</evidence>
<dbReference type="Pfam" id="PF10150">
    <property type="entry name" value="RNase_E_G"/>
    <property type="match status" value="1"/>
</dbReference>
<dbReference type="CDD" id="cd04453">
    <property type="entry name" value="S1_RNase_E"/>
    <property type="match status" value="1"/>
</dbReference>
<dbReference type="SMART" id="SM00316">
    <property type="entry name" value="S1"/>
    <property type="match status" value="1"/>
</dbReference>
<keyword evidence="11" id="KW-0699">rRNA-binding</keyword>
<dbReference type="Gene3D" id="3.40.1260.20">
    <property type="entry name" value="Ribonuclease E, catalytic domain"/>
    <property type="match status" value="1"/>
</dbReference>
<keyword evidence="18" id="KW-1185">Reference proteome</keyword>
<name>A0ABW0SHF9_9GAMM</name>
<evidence type="ECO:0000256" key="1">
    <source>
        <dbReference type="ARBA" id="ARBA00001946"/>
    </source>
</evidence>
<dbReference type="PANTHER" id="PTHR30001">
    <property type="entry name" value="RIBONUCLEASE"/>
    <property type="match status" value="1"/>
</dbReference>
<dbReference type="InterPro" id="IPR004659">
    <property type="entry name" value="RNase_E/G"/>
</dbReference>
<keyword evidence="15" id="KW-0694">RNA-binding</keyword>
<sequence length="497" mass="55786">MTEEILVNVTPRETRVAVVENGMLQELHIERGWRRGVVGNIYKGRVQRVMPGMQAAFVEIGLDRAAFLHAADIVKPTQVVEGEGEDAVAPLPPAPTRPIAELLREGQDIIVQVVKDPIGSKGARLTTQLSIPSRYLVLLPRNRVVGVSARIEDEAERARLKTHVTALSPAGAQHGYIVRTNAEGQPEEALAEDVAYLNRAWQLIEEKSASARVGERVYEDLSLPLRAVRDLMRKDVEKVKVDSRETSERLKAFAAQYMPGLAEKIEHYTGARPIFDLYGVEDEIQRALDKEVPLKSGGYLVIDQTEAMTTIDVNTGSFLGQRNLEETVYRTNLEAAQSVARQLRLRNLGGIIIIDFIDMTDAEHRRQVLRQLEKSLTRDHAKTTVYEFSPLGLVEMTRKRTTESLERQLSEPCHECGGRGTLKTPETVTYEIFREIVRQVRQFDAARLLVIASPKVVARITDEESASVAELEEFLGKSIRFQADEQYAQEQFDVVLL</sequence>
<evidence type="ECO:0000313" key="17">
    <source>
        <dbReference type="EMBL" id="MFC5568472.1"/>
    </source>
</evidence>
<evidence type="ECO:0000256" key="4">
    <source>
        <dbReference type="ARBA" id="ARBA00017719"/>
    </source>
</evidence>
<keyword evidence="10" id="KW-0479">Metal-binding</keyword>
<dbReference type="EMBL" id="JBHSNM010000001">
    <property type="protein sequence ID" value="MFC5568472.1"/>
    <property type="molecule type" value="Genomic_DNA"/>
</dbReference>
<dbReference type="InterPro" id="IPR003029">
    <property type="entry name" value="S1_domain"/>
</dbReference>
<dbReference type="Pfam" id="PF20833">
    <property type="entry name" value="RNase_E_G_Thio"/>
    <property type="match status" value="1"/>
</dbReference>
<evidence type="ECO:0000256" key="6">
    <source>
        <dbReference type="ARBA" id="ARBA00022552"/>
    </source>
</evidence>
<keyword evidence="9" id="KW-0540">Nuclease</keyword>
<proteinExistence type="inferred from homology"/>
<comment type="cofactor">
    <cofactor evidence="1">
        <name>Mg(2+)</name>
        <dbReference type="ChEBI" id="CHEBI:18420"/>
    </cofactor>
</comment>
<feature type="domain" description="S1 motif" evidence="16">
    <location>
        <begin position="39"/>
        <end position="128"/>
    </location>
</feature>
<evidence type="ECO:0000256" key="15">
    <source>
        <dbReference type="ARBA" id="ARBA00022884"/>
    </source>
</evidence>
<gene>
    <name evidence="17" type="primary">rng</name>
    <name evidence="17" type="ORF">ACFPN1_00120</name>
</gene>
<comment type="subcellular location">
    <subcellularLocation>
        <location evidence="2">Cytoplasm</location>
    </subcellularLocation>
</comment>
<protein>
    <recommendedName>
        <fullName evidence="4">Ribonuclease G</fullName>
    </recommendedName>
</protein>
<organism evidence="17 18">
    <name type="scientific">Lysobacter yangpyeongensis</name>
    <dbReference type="NCBI Taxonomy" id="346182"/>
    <lineage>
        <taxon>Bacteria</taxon>
        <taxon>Pseudomonadati</taxon>
        <taxon>Pseudomonadota</taxon>
        <taxon>Gammaproteobacteria</taxon>
        <taxon>Lysobacterales</taxon>
        <taxon>Lysobacteraceae</taxon>
        <taxon>Lysobacter</taxon>
    </lineage>
</organism>
<dbReference type="PROSITE" id="PS50126">
    <property type="entry name" value="S1"/>
    <property type="match status" value="1"/>
</dbReference>
<dbReference type="Proteomes" id="UP001596036">
    <property type="component" value="Unassembled WGS sequence"/>
</dbReference>
<dbReference type="RefSeq" id="WP_386751940.1">
    <property type="nucleotide sequence ID" value="NZ_JBHSNM010000001.1"/>
</dbReference>
<dbReference type="PANTHER" id="PTHR30001:SF0">
    <property type="entry name" value="RIBONUCLEASE G"/>
    <property type="match status" value="1"/>
</dbReference>
<keyword evidence="8" id="KW-0819">tRNA processing</keyword>
<evidence type="ECO:0000256" key="14">
    <source>
        <dbReference type="ARBA" id="ARBA00022842"/>
    </source>
</evidence>
<keyword evidence="14" id="KW-0460">Magnesium</keyword>
<evidence type="ECO:0000256" key="7">
    <source>
        <dbReference type="ARBA" id="ARBA00022555"/>
    </source>
</evidence>
<dbReference type="InterPro" id="IPR048583">
    <property type="entry name" value="RNase_E_G_thioredoxin-like"/>
</dbReference>
<keyword evidence="12" id="KW-0255">Endonuclease</keyword>
<dbReference type="NCBIfam" id="TIGR00757">
    <property type="entry name" value="RNaseEG"/>
    <property type="match status" value="1"/>
</dbReference>
<dbReference type="Gene3D" id="2.40.50.140">
    <property type="entry name" value="Nucleic acid-binding proteins"/>
    <property type="match status" value="1"/>
</dbReference>
<dbReference type="InterPro" id="IPR012340">
    <property type="entry name" value="NA-bd_OB-fold"/>
</dbReference>
<evidence type="ECO:0000256" key="10">
    <source>
        <dbReference type="ARBA" id="ARBA00022723"/>
    </source>
</evidence>
<comment type="caution">
    <text evidence="17">The sequence shown here is derived from an EMBL/GenBank/DDBJ whole genome shotgun (WGS) entry which is preliminary data.</text>
</comment>
<evidence type="ECO:0000256" key="5">
    <source>
        <dbReference type="ARBA" id="ARBA00022490"/>
    </source>
</evidence>
<keyword evidence="7" id="KW-0820">tRNA-binding</keyword>
<evidence type="ECO:0000256" key="2">
    <source>
        <dbReference type="ARBA" id="ARBA00004496"/>
    </source>
</evidence>
<evidence type="ECO:0000259" key="16">
    <source>
        <dbReference type="PROSITE" id="PS50126"/>
    </source>
</evidence>
<dbReference type="SUPFAM" id="SSF50249">
    <property type="entry name" value="Nucleic acid-binding proteins"/>
    <property type="match status" value="1"/>
</dbReference>
<reference evidence="18" key="1">
    <citation type="journal article" date="2019" name="Int. J. Syst. Evol. Microbiol.">
        <title>The Global Catalogue of Microorganisms (GCM) 10K type strain sequencing project: providing services to taxonomists for standard genome sequencing and annotation.</title>
        <authorList>
            <consortium name="The Broad Institute Genomics Platform"/>
            <consortium name="The Broad Institute Genome Sequencing Center for Infectious Disease"/>
            <person name="Wu L."/>
            <person name="Ma J."/>
        </authorList>
    </citation>
    <scope>NUCLEOTIDE SEQUENCE [LARGE SCALE GENOMIC DNA]</scope>
    <source>
        <strain evidence="18">KACC 11407</strain>
    </source>
</reference>
<dbReference type="InterPro" id="IPR019307">
    <property type="entry name" value="RNA-bd_AU-1/RNase_E/G"/>
</dbReference>